<dbReference type="Proteomes" id="UP000789525">
    <property type="component" value="Unassembled WGS sequence"/>
</dbReference>
<proteinExistence type="predicted"/>
<reference evidence="1" key="1">
    <citation type="submission" date="2021-06" db="EMBL/GenBank/DDBJ databases">
        <authorList>
            <person name="Kallberg Y."/>
            <person name="Tangrot J."/>
            <person name="Rosling A."/>
        </authorList>
    </citation>
    <scope>NUCLEOTIDE SEQUENCE</scope>
    <source>
        <strain evidence="1">CL356</strain>
    </source>
</reference>
<name>A0ACA9NQD1_9GLOM</name>
<comment type="caution">
    <text evidence="1">The sequence shown here is derived from an EMBL/GenBank/DDBJ whole genome shotgun (WGS) entry which is preliminary data.</text>
</comment>
<organism evidence="1 2">
    <name type="scientific">Acaulospora colombiana</name>
    <dbReference type="NCBI Taxonomy" id="27376"/>
    <lineage>
        <taxon>Eukaryota</taxon>
        <taxon>Fungi</taxon>
        <taxon>Fungi incertae sedis</taxon>
        <taxon>Mucoromycota</taxon>
        <taxon>Glomeromycotina</taxon>
        <taxon>Glomeromycetes</taxon>
        <taxon>Diversisporales</taxon>
        <taxon>Acaulosporaceae</taxon>
        <taxon>Acaulospora</taxon>
    </lineage>
</organism>
<evidence type="ECO:0000313" key="1">
    <source>
        <dbReference type="EMBL" id="CAG8671340.1"/>
    </source>
</evidence>
<dbReference type="EMBL" id="CAJVPT010024640">
    <property type="protein sequence ID" value="CAG8671340.1"/>
    <property type="molecule type" value="Genomic_DNA"/>
</dbReference>
<evidence type="ECO:0000313" key="2">
    <source>
        <dbReference type="Proteomes" id="UP000789525"/>
    </source>
</evidence>
<gene>
    <name evidence="1" type="ORF">ACOLOM_LOCUS8963</name>
</gene>
<protein>
    <submittedName>
        <fullName evidence="1">1895_t:CDS:1</fullName>
    </submittedName>
</protein>
<sequence length="132" mass="14857">GGGGDEERDEGTGPIPLSEGLFSQKLSTLESLIISQMSIHEGLILELRSYPSLRSLTIESTNNSNFLSSFTRCLDLTTGHFPALRKIKLDTRWPSSVKMAYKYKEFSKYCASERPRIHIYGRGNFDIVEQHG</sequence>
<keyword evidence="2" id="KW-1185">Reference proteome</keyword>
<feature type="non-terminal residue" evidence="1">
    <location>
        <position position="1"/>
    </location>
</feature>
<accession>A0ACA9NQD1</accession>